<reference evidence="2 3" key="1">
    <citation type="submission" date="2019-11" db="EMBL/GenBank/DDBJ databases">
        <authorList>
            <person name="Zheng R.K."/>
            <person name="Sun C.M."/>
        </authorList>
    </citation>
    <scope>NUCLEOTIDE SEQUENCE [LARGE SCALE GENOMIC DNA]</scope>
    <source>
        <strain evidence="2 3">SRB007</strain>
    </source>
</reference>
<feature type="domain" description="AB hydrolase-1" evidence="1">
    <location>
        <begin position="32"/>
        <end position="249"/>
    </location>
</feature>
<dbReference type="RefSeq" id="WP_158950390.1">
    <property type="nucleotide sequence ID" value="NZ_CP046400.1"/>
</dbReference>
<evidence type="ECO:0000259" key="1">
    <source>
        <dbReference type="Pfam" id="PF12697"/>
    </source>
</evidence>
<dbReference type="KEGG" id="psel:GM415_17275"/>
<keyword evidence="3" id="KW-1185">Reference proteome</keyword>
<accession>A0A6I6JNS8</accession>
<keyword evidence="2" id="KW-0378">Hydrolase</keyword>
<organism evidence="2 3">
    <name type="scientific">Pseudodesulfovibrio cashew</name>
    <dbReference type="NCBI Taxonomy" id="2678688"/>
    <lineage>
        <taxon>Bacteria</taxon>
        <taxon>Pseudomonadati</taxon>
        <taxon>Thermodesulfobacteriota</taxon>
        <taxon>Desulfovibrionia</taxon>
        <taxon>Desulfovibrionales</taxon>
        <taxon>Desulfovibrionaceae</taxon>
    </lineage>
</organism>
<gene>
    <name evidence="2" type="ORF">GM415_17275</name>
</gene>
<dbReference type="Pfam" id="PF12697">
    <property type="entry name" value="Abhydrolase_6"/>
    <property type="match status" value="1"/>
</dbReference>
<dbReference type="InterPro" id="IPR000073">
    <property type="entry name" value="AB_hydrolase_1"/>
</dbReference>
<dbReference type="Gene3D" id="3.40.50.1820">
    <property type="entry name" value="alpha/beta hydrolase"/>
    <property type="match status" value="1"/>
</dbReference>
<dbReference type="SUPFAM" id="SSF53474">
    <property type="entry name" value="alpha/beta-Hydrolases"/>
    <property type="match status" value="1"/>
</dbReference>
<dbReference type="PANTHER" id="PTHR43433:SF5">
    <property type="entry name" value="AB HYDROLASE-1 DOMAIN-CONTAINING PROTEIN"/>
    <property type="match status" value="1"/>
</dbReference>
<protein>
    <submittedName>
        <fullName evidence="2">Alpha/beta fold hydrolase</fullName>
    </submittedName>
</protein>
<sequence length="262" mass="28468">MSKFDHENGQTVAVKGADIYYETKGTPDGEPLLLLHGGLGTMTDLNVFADELPACFLLISIDFRGHGKSTMGAAPLTYAQHQEDVEAVLAHLGVAETSIFGFSDGGIVGYRMAAQSPVRVRRLVTLGSHWRLQPDDPALPLLSGLTPEKWKSIFPDSVESYEKTNPQPDFDALVKAVVALWTDLTPTGYPNESIRSIQAPVLIARGDNDHLFSLEEAVELHGRIEGSGLLNIPYAGHAAYEDSPKVFINAVNAFLEKDLPTQ</sequence>
<proteinExistence type="predicted"/>
<dbReference type="GO" id="GO:0016787">
    <property type="term" value="F:hydrolase activity"/>
    <property type="evidence" value="ECO:0007669"/>
    <property type="project" value="UniProtKB-KW"/>
</dbReference>
<dbReference type="AlphaFoldDB" id="A0A6I6JNS8"/>
<name>A0A6I6JNS8_9BACT</name>
<evidence type="ECO:0000313" key="3">
    <source>
        <dbReference type="Proteomes" id="UP000428328"/>
    </source>
</evidence>
<dbReference type="InterPro" id="IPR029058">
    <property type="entry name" value="AB_hydrolase_fold"/>
</dbReference>
<dbReference type="Proteomes" id="UP000428328">
    <property type="component" value="Chromosome"/>
</dbReference>
<dbReference type="InterPro" id="IPR050471">
    <property type="entry name" value="AB_hydrolase"/>
</dbReference>
<evidence type="ECO:0000313" key="2">
    <source>
        <dbReference type="EMBL" id="QGY41797.1"/>
    </source>
</evidence>
<dbReference type="PANTHER" id="PTHR43433">
    <property type="entry name" value="HYDROLASE, ALPHA/BETA FOLD FAMILY PROTEIN"/>
    <property type="match status" value="1"/>
</dbReference>
<dbReference type="EMBL" id="CP046400">
    <property type="protein sequence ID" value="QGY41797.1"/>
    <property type="molecule type" value="Genomic_DNA"/>
</dbReference>